<comment type="caution">
    <text evidence="2">The sequence shown here is derived from an EMBL/GenBank/DDBJ whole genome shotgun (WGS) entry which is preliminary data.</text>
</comment>
<accession>A0AA39PP32</accession>
<feature type="compositionally biased region" description="Low complexity" evidence="1">
    <location>
        <begin position="164"/>
        <end position="188"/>
    </location>
</feature>
<name>A0AA39PP32_9AGAR</name>
<dbReference type="EMBL" id="JAUEPR010000003">
    <property type="protein sequence ID" value="KAK0487907.1"/>
    <property type="molecule type" value="Genomic_DNA"/>
</dbReference>
<keyword evidence="3" id="KW-1185">Reference proteome</keyword>
<evidence type="ECO:0000313" key="2">
    <source>
        <dbReference type="EMBL" id="KAK0487907.1"/>
    </source>
</evidence>
<evidence type="ECO:0000313" key="3">
    <source>
        <dbReference type="Proteomes" id="UP001175227"/>
    </source>
</evidence>
<dbReference type="Proteomes" id="UP001175227">
    <property type="component" value="Unassembled WGS sequence"/>
</dbReference>
<feature type="compositionally biased region" description="Low complexity" evidence="1">
    <location>
        <begin position="132"/>
        <end position="144"/>
    </location>
</feature>
<dbReference type="AlphaFoldDB" id="A0AA39PP32"/>
<feature type="compositionally biased region" description="Polar residues" evidence="1">
    <location>
        <begin position="9"/>
        <end position="28"/>
    </location>
</feature>
<feature type="region of interest" description="Disordered" evidence="1">
    <location>
        <begin position="129"/>
        <end position="254"/>
    </location>
</feature>
<evidence type="ECO:0000256" key="1">
    <source>
        <dbReference type="SAM" id="MobiDB-lite"/>
    </source>
</evidence>
<protein>
    <submittedName>
        <fullName evidence="2">Uncharacterized protein</fullName>
    </submittedName>
</protein>
<proteinExistence type="predicted"/>
<reference evidence="2" key="1">
    <citation type="submission" date="2023-06" db="EMBL/GenBank/DDBJ databases">
        <authorList>
            <consortium name="Lawrence Berkeley National Laboratory"/>
            <person name="Ahrendt S."/>
            <person name="Sahu N."/>
            <person name="Indic B."/>
            <person name="Wong-Bajracharya J."/>
            <person name="Merenyi Z."/>
            <person name="Ke H.-M."/>
            <person name="Monk M."/>
            <person name="Kocsube S."/>
            <person name="Drula E."/>
            <person name="Lipzen A."/>
            <person name="Balint B."/>
            <person name="Henrissat B."/>
            <person name="Andreopoulos B."/>
            <person name="Martin F.M."/>
            <person name="Harder C.B."/>
            <person name="Rigling D."/>
            <person name="Ford K.L."/>
            <person name="Foster G.D."/>
            <person name="Pangilinan J."/>
            <person name="Papanicolaou A."/>
            <person name="Barry K."/>
            <person name="LaButti K."/>
            <person name="Viragh M."/>
            <person name="Koriabine M."/>
            <person name="Yan M."/>
            <person name="Riley R."/>
            <person name="Champramary S."/>
            <person name="Plett K.L."/>
            <person name="Tsai I.J."/>
            <person name="Slot J."/>
            <person name="Sipos G."/>
            <person name="Plett J."/>
            <person name="Nagy L.G."/>
            <person name="Grigoriev I.V."/>
        </authorList>
    </citation>
    <scope>NUCLEOTIDE SEQUENCE</scope>
    <source>
        <strain evidence="2">ICMP 16352</strain>
    </source>
</reference>
<organism evidence="2 3">
    <name type="scientific">Armillaria novae-zelandiae</name>
    <dbReference type="NCBI Taxonomy" id="153914"/>
    <lineage>
        <taxon>Eukaryota</taxon>
        <taxon>Fungi</taxon>
        <taxon>Dikarya</taxon>
        <taxon>Basidiomycota</taxon>
        <taxon>Agaricomycotina</taxon>
        <taxon>Agaricomycetes</taxon>
        <taxon>Agaricomycetidae</taxon>
        <taxon>Agaricales</taxon>
        <taxon>Marasmiineae</taxon>
        <taxon>Physalacriaceae</taxon>
        <taxon>Armillaria</taxon>
    </lineage>
</organism>
<gene>
    <name evidence="2" type="ORF">IW261DRAFT_654687</name>
</gene>
<sequence>MSPKKETSRSCARTTISPMLATPDTSMSFSLDSPDVKLQLDLDPALPDSSSPDLRSLLLSIPPEILPNALRLLTAWRLQQPRPALPTPSVLTAEMDCCSQPGRRIRWISKEYHAELERESTITDYHEHDTYSQHSSHLDSSSSQLRRDCHVPLSNPTPTIKPGPTTAISTAIPTTKTISTTLTRKSISAPTRAPTSTTKGTSRPVAKSKSKANPRADAENVPPLHVPVQPRRRPAAGKSRIPAPARTVFGSHNA</sequence>
<feature type="region of interest" description="Disordered" evidence="1">
    <location>
        <begin position="1"/>
        <end position="28"/>
    </location>
</feature>